<accession>A0ACC5U9A7</accession>
<organism evidence="1 2">
    <name type="scientific">Pseudotamlana agarivorans</name>
    <dbReference type="NCBI Taxonomy" id="481183"/>
    <lineage>
        <taxon>Bacteria</taxon>
        <taxon>Pseudomonadati</taxon>
        <taxon>Bacteroidota</taxon>
        <taxon>Flavobacteriia</taxon>
        <taxon>Flavobacteriales</taxon>
        <taxon>Flavobacteriaceae</taxon>
        <taxon>Pseudotamlana</taxon>
    </lineage>
</organism>
<keyword evidence="2" id="KW-1185">Reference proteome</keyword>
<evidence type="ECO:0000313" key="1">
    <source>
        <dbReference type="EMBL" id="MBU2950913.1"/>
    </source>
</evidence>
<reference evidence="1" key="1">
    <citation type="submission" date="2021-05" db="EMBL/GenBank/DDBJ databases">
        <title>Draft genomes of bacteria isolated from model marine particles.</title>
        <authorList>
            <person name="Datta M.S."/>
            <person name="Schwartzman J.A."/>
            <person name="Enke T.N."/>
            <person name="Saavedra J."/>
            <person name="Cermak N."/>
            <person name="Cordero O.X."/>
        </authorList>
    </citation>
    <scope>NUCLEOTIDE SEQUENCE</scope>
    <source>
        <strain evidence="1">I2M19</strain>
    </source>
</reference>
<dbReference type="EMBL" id="JAHKPD010000013">
    <property type="protein sequence ID" value="MBU2950913.1"/>
    <property type="molecule type" value="Genomic_DNA"/>
</dbReference>
<proteinExistence type="predicted"/>
<name>A0ACC5U9A7_9FLAO</name>
<dbReference type="Proteomes" id="UP001647509">
    <property type="component" value="Unassembled WGS sequence"/>
</dbReference>
<sequence length="701" mass="76374">MKIKLILTYTLIVLLWIPMTAQNSGPDYVKNTLTSAGVFNTPTYSFTTAYDAYQVADNINGLFIDALDYGGNPTKVFCWYGVPENLQAGEKAPAVVLVHGGGGTAFPDWVKQWTDRGYIAIAIAHEGQLPGEKDPWYPTWEYSGPRRAGFFRDADNAIGEQWFYHAVADAILANSLLRSFPEVDADQIGINGISWGGILTNVITGIDDRFKFSIPVYGCGYLDESPKYSVDMALNSQAELDFYFANWEPSLYIPNQKLPVFYVNGNNDKQFAMNIATPTYNLISSEKYLRIEHLMAHSTAAGYAPEEIYDFADYMTNNGDAPLSISVDDVTGNTVTASYQGQAKSAVLYYTTYVGNWEQGSYTWLEAPVNLNTTSNEITADIPNGTKYFYINVTSTEDFMYSSPMEEFIQEVAQTGDAIDVHIQAEENTTYSSGAITMTGIGSVPGYDTTFEVNITVTPNGDFTTYPSAVIVSGTSDNNGTSSSKSWAISDDGLNQASGDRVFVGDQKFSATIDNAALGTITGTSGLTSANFNIDTFKAITIVNGHNVGDRFTFSADGSADYELGRFSGEASKEVDLLATTATSKVESFTIKNGSEASNDKWAVQNIIVQVTVDLQTLGLSKGDPLKSESFRLFPNPASSQITFNMPIQSAKILDITGKVVKTYTSETKSLNVSDLESGIYFLKGVSTEGKIITKKFIKGL</sequence>
<protein>
    <submittedName>
        <fullName evidence="1">T9SS type A sorting domain-containing protein</fullName>
    </submittedName>
</protein>
<evidence type="ECO:0000313" key="2">
    <source>
        <dbReference type="Proteomes" id="UP001647509"/>
    </source>
</evidence>
<comment type="caution">
    <text evidence="1">The sequence shown here is derived from an EMBL/GenBank/DDBJ whole genome shotgun (WGS) entry which is preliminary data.</text>
</comment>
<gene>
    <name evidence="1" type="ORF">KO493_09400</name>
</gene>